<dbReference type="InterPro" id="IPR042099">
    <property type="entry name" value="ANL_N_sf"/>
</dbReference>
<evidence type="ECO:0000256" key="1">
    <source>
        <dbReference type="ARBA" id="ARBA00022428"/>
    </source>
</evidence>
<dbReference type="EC" id="6.2.1.26" evidence="5"/>
<dbReference type="NCBIfam" id="NF002966">
    <property type="entry name" value="PRK03640.1"/>
    <property type="match status" value="1"/>
</dbReference>
<evidence type="ECO:0000259" key="6">
    <source>
        <dbReference type="Pfam" id="PF00501"/>
    </source>
</evidence>
<gene>
    <name evidence="5 8" type="primary">menE</name>
    <name evidence="8" type="ORF">AM1BK_09260</name>
</gene>
<evidence type="ECO:0000256" key="3">
    <source>
        <dbReference type="ARBA" id="ARBA00022741"/>
    </source>
</evidence>
<evidence type="ECO:0000256" key="2">
    <source>
        <dbReference type="ARBA" id="ARBA00022598"/>
    </source>
</evidence>
<dbReference type="SUPFAM" id="SSF56801">
    <property type="entry name" value="Acetyl-CoA synthetase-like"/>
    <property type="match status" value="1"/>
</dbReference>
<dbReference type="Pfam" id="PF00501">
    <property type="entry name" value="AMP-binding"/>
    <property type="match status" value="1"/>
</dbReference>
<keyword evidence="9" id="KW-1185">Reference proteome</keyword>
<dbReference type="Gene3D" id="3.30.300.30">
    <property type="match status" value="1"/>
</dbReference>
<evidence type="ECO:0000259" key="7">
    <source>
        <dbReference type="Pfam" id="PF13193"/>
    </source>
</evidence>
<comment type="similarity">
    <text evidence="5">Belongs to the ATP-dependent AMP-binding enzyme family. MenE subfamily.</text>
</comment>
<keyword evidence="2 5" id="KW-0436">Ligase</keyword>
<organism evidence="8 9">
    <name type="scientific">Neobacillus kokaensis</name>
    <dbReference type="NCBI Taxonomy" id="2759023"/>
    <lineage>
        <taxon>Bacteria</taxon>
        <taxon>Bacillati</taxon>
        <taxon>Bacillota</taxon>
        <taxon>Bacilli</taxon>
        <taxon>Bacillales</taxon>
        <taxon>Bacillaceae</taxon>
        <taxon>Neobacillus</taxon>
    </lineage>
</organism>
<dbReference type="InterPro" id="IPR010192">
    <property type="entry name" value="MenE"/>
</dbReference>
<comment type="pathway">
    <text evidence="5">Quinol/quinone metabolism; menaquinone biosynthesis.</text>
</comment>
<comment type="caution">
    <text evidence="8">The sequence shown here is derived from an EMBL/GenBank/DDBJ whole genome shotgun (WGS) entry which is preliminary data.</text>
</comment>
<dbReference type="InterPro" id="IPR050237">
    <property type="entry name" value="ATP-dep_AMP-bd_enzyme"/>
</dbReference>
<dbReference type="Proteomes" id="UP000637074">
    <property type="component" value="Unassembled WGS sequence"/>
</dbReference>
<comment type="pathway">
    <text evidence="5">Quinol/quinone metabolism; 1,4-dihydroxy-2-naphthoate biosynthesis; 1,4-dihydroxy-2-naphthoate from chorismate: step 5/7.</text>
</comment>
<dbReference type="GO" id="GO:0016874">
    <property type="term" value="F:ligase activity"/>
    <property type="evidence" value="ECO:0007669"/>
    <property type="project" value="UniProtKB-KW"/>
</dbReference>
<feature type="domain" description="AMP-binding enzyme C-terminal" evidence="7">
    <location>
        <begin position="406"/>
        <end position="481"/>
    </location>
</feature>
<dbReference type="PANTHER" id="PTHR43767">
    <property type="entry name" value="LONG-CHAIN-FATTY-ACID--COA LIGASE"/>
    <property type="match status" value="1"/>
</dbReference>
<dbReference type="PANTHER" id="PTHR43767:SF1">
    <property type="entry name" value="NONRIBOSOMAL PEPTIDE SYNTHASE PES1 (EUROFUNG)-RELATED"/>
    <property type="match status" value="1"/>
</dbReference>
<dbReference type="Pfam" id="PF13193">
    <property type="entry name" value="AMP-binding_C"/>
    <property type="match status" value="1"/>
</dbReference>
<accession>A0ABQ3N1J1</accession>
<comment type="function">
    <text evidence="5">Converts 2-succinylbenzoate (OSB) to 2-succinylbenzoyl-CoA (OSB-CoA).</text>
</comment>
<evidence type="ECO:0000313" key="9">
    <source>
        <dbReference type="Proteomes" id="UP000637074"/>
    </source>
</evidence>
<feature type="domain" description="AMP-dependent synthetase/ligase" evidence="6">
    <location>
        <begin position="11"/>
        <end position="356"/>
    </location>
</feature>
<reference evidence="8 9" key="1">
    <citation type="journal article" date="2022" name="Int. J. Syst. Evol. Microbiol.">
        <title>Neobacillus kokaensis sp. nov., isolated from soil.</title>
        <authorList>
            <person name="Yuki K."/>
            <person name="Matsubara H."/>
            <person name="Yamaguchi S."/>
        </authorList>
    </citation>
    <scope>NUCLEOTIDE SEQUENCE [LARGE SCALE GENOMIC DNA]</scope>
    <source>
        <strain evidence="8 9">LOB 377</strain>
    </source>
</reference>
<protein>
    <recommendedName>
        <fullName evidence="5">2-succinylbenzoate--CoA ligase</fullName>
        <ecNumber evidence="5">6.2.1.26</ecNumber>
    </recommendedName>
    <alternativeName>
        <fullName evidence="5">o-succinylbenzoyl-CoA synthetase</fullName>
        <shortName evidence="5">OSB-CoA synthetase</shortName>
    </alternativeName>
</protein>
<dbReference type="NCBIfam" id="TIGR01923">
    <property type="entry name" value="menE"/>
    <property type="match status" value="1"/>
</dbReference>
<keyword evidence="4 5" id="KW-0067">ATP-binding</keyword>
<dbReference type="InterPro" id="IPR020845">
    <property type="entry name" value="AMP-binding_CS"/>
</dbReference>
<keyword evidence="1 5" id="KW-0474">Menaquinone biosynthesis</keyword>
<dbReference type="CDD" id="cd05912">
    <property type="entry name" value="OSB_CoA_lg"/>
    <property type="match status" value="1"/>
</dbReference>
<dbReference type="InterPro" id="IPR045851">
    <property type="entry name" value="AMP-bd_C_sf"/>
</dbReference>
<dbReference type="EMBL" id="BNDS01000002">
    <property type="protein sequence ID" value="GHH97383.1"/>
    <property type="molecule type" value="Genomic_DNA"/>
</dbReference>
<sequence>MQNTMTNFLKKRAFLTPERTAVYFRDEAITFQDLYNRSVKTAGQLQKQGVHKDQFIAVLLTNHIDTITILFALQLIGVKTVILNNRLTPTELAWQLKDSKVSAFILEDTFSHLEQMLTQQLPALNTMTKTKLFAQESIRPEIEEEVSLNEICTIMYTSGTTGNPKGVMQTYGNHWWSAVGSALNLGLTDQDCWLCTVPLFHISGFSILMRSIIYGMPIVLHEKFDEEQSIRDIEEKKVTIMSVVGTMLTRIVETLKDRQLPQEFRCMLLGGGPAPLPLLKACVKKQIPVYQTYGMTETSSQIVTLSPEYSLSKLGSAGKPLFPSEIRIEQADRHSAQPMEAGEIIVKGPNVTNGYLYRPDATEEKIRNGWLYTGDIGYLDEEGFLYVLDRRSDLIISGGENIYPAEIESVLLSHPEIKEAGVTGLSDPKWGQVPAAFIVTRNGGELSVDKLQQFCLTQLAKYKVPTEFYFTNQLPRNAAKKLLRRTLREWLEEGRLKP</sequence>
<dbReference type="InterPro" id="IPR000873">
    <property type="entry name" value="AMP-dep_synth/lig_dom"/>
</dbReference>
<dbReference type="HAMAP" id="MF_00731">
    <property type="entry name" value="MenE"/>
    <property type="match status" value="1"/>
</dbReference>
<evidence type="ECO:0000313" key="8">
    <source>
        <dbReference type="EMBL" id="GHH97383.1"/>
    </source>
</evidence>
<dbReference type="RefSeq" id="WP_191270137.1">
    <property type="nucleotide sequence ID" value="NZ_BNDS01000002.1"/>
</dbReference>
<evidence type="ECO:0000256" key="4">
    <source>
        <dbReference type="ARBA" id="ARBA00022840"/>
    </source>
</evidence>
<comment type="catalytic activity">
    <reaction evidence="5">
        <text>2-succinylbenzoate + ATP + CoA = 2-succinylbenzoyl-CoA + AMP + diphosphate</text>
        <dbReference type="Rhea" id="RHEA:17009"/>
        <dbReference type="ChEBI" id="CHEBI:18325"/>
        <dbReference type="ChEBI" id="CHEBI:30616"/>
        <dbReference type="ChEBI" id="CHEBI:33019"/>
        <dbReference type="ChEBI" id="CHEBI:57287"/>
        <dbReference type="ChEBI" id="CHEBI:57364"/>
        <dbReference type="ChEBI" id="CHEBI:456215"/>
        <dbReference type="EC" id="6.2.1.26"/>
    </reaction>
</comment>
<evidence type="ECO:0000256" key="5">
    <source>
        <dbReference type="HAMAP-Rule" id="MF_00731"/>
    </source>
</evidence>
<name>A0ABQ3N1J1_9BACI</name>
<dbReference type="InterPro" id="IPR025110">
    <property type="entry name" value="AMP-bd_C"/>
</dbReference>
<proteinExistence type="inferred from homology"/>
<keyword evidence="3 5" id="KW-0547">Nucleotide-binding</keyword>
<dbReference type="PROSITE" id="PS00455">
    <property type="entry name" value="AMP_BINDING"/>
    <property type="match status" value="1"/>
</dbReference>
<dbReference type="Gene3D" id="3.40.50.12780">
    <property type="entry name" value="N-terminal domain of ligase-like"/>
    <property type="match status" value="1"/>
</dbReference>